<comment type="caution">
    <text evidence="2">The sequence shown here is derived from an EMBL/GenBank/DDBJ whole genome shotgun (WGS) entry which is preliminary data.</text>
</comment>
<proteinExistence type="predicted"/>
<sequence length="97" mass="11035">NEQNPNSSAMMQEIPQQDLLSESQQRHNSSGSFESERTTLEMTQNEQNPNSSAMMQEIPQQDLLSESQQRHNSSGSFEKREVVNVLLWHVAFSVSIV</sequence>
<reference evidence="3" key="1">
    <citation type="submission" date="2012-08" db="EMBL/GenBank/DDBJ databases">
        <title>The Genome Sequence of Wuchereria bancrofti.</title>
        <authorList>
            <person name="Nutman T.B."/>
            <person name="Fink D.L."/>
            <person name="Russ C."/>
            <person name="Young S."/>
            <person name="Zeng Q."/>
            <person name="Koehrsen M."/>
            <person name="Alvarado L."/>
            <person name="Berlin A."/>
            <person name="Chapman S.B."/>
            <person name="Chen Z."/>
            <person name="Freedman E."/>
            <person name="Gellesch M."/>
            <person name="Goldberg J."/>
            <person name="Griggs A."/>
            <person name="Gujja S."/>
            <person name="Heilman E.R."/>
            <person name="Heiman D."/>
            <person name="Hepburn T."/>
            <person name="Howarth C."/>
            <person name="Jen D."/>
            <person name="Larson L."/>
            <person name="Lewis B."/>
            <person name="Mehta T."/>
            <person name="Park D."/>
            <person name="Pearson M."/>
            <person name="Roberts A."/>
            <person name="Saif S."/>
            <person name="Shea T."/>
            <person name="Shenoy N."/>
            <person name="Sisk P."/>
            <person name="Stolte C."/>
            <person name="Sykes S."/>
            <person name="Walk T."/>
            <person name="White J."/>
            <person name="Yandava C."/>
            <person name="Haas B."/>
            <person name="Henn M.R."/>
            <person name="Nusbaum C."/>
            <person name="Birren B."/>
        </authorList>
    </citation>
    <scope>NUCLEOTIDE SEQUENCE [LARGE SCALE GENOMIC DNA]</scope>
    <source>
        <strain evidence="3">NA</strain>
    </source>
</reference>
<dbReference type="AlphaFoldDB" id="J9DNJ6"/>
<accession>J9DNJ6</accession>
<feature type="non-terminal residue" evidence="2">
    <location>
        <position position="1"/>
    </location>
</feature>
<evidence type="ECO:0000256" key="1">
    <source>
        <dbReference type="SAM" id="MobiDB-lite"/>
    </source>
</evidence>
<feature type="compositionally biased region" description="Polar residues" evidence="1">
    <location>
        <begin position="40"/>
        <end position="76"/>
    </location>
</feature>
<organism evidence="2 3">
    <name type="scientific">Wuchereria bancrofti</name>
    <dbReference type="NCBI Taxonomy" id="6293"/>
    <lineage>
        <taxon>Eukaryota</taxon>
        <taxon>Metazoa</taxon>
        <taxon>Ecdysozoa</taxon>
        <taxon>Nematoda</taxon>
        <taxon>Chromadorea</taxon>
        <taxon>Rhabditida</taxon>
        <taxon>Spirurina</taxon>
        <taxon>Spiruromorpha</taxon>
        <taxon>Filarioidea</taxon>
        <taxon>Onchocercidae</taxon>
        <taxon>Wuchereria</taxon>
    </lineage>
</organism>
<feature type="region of interest" description="Disordered" evidence="1">
    <location>
        <begin position="1"/>
        <end position="76"/>
    </location>
</feature>
<dbReference type="EMBL" id="ADBV01019220">
    <property type="protein sequence ID" value="EJW71208.1"/>
    <property type="molecule type" value="Genomic_DNA"/>
</dbReference>
<feature type="compositionally biased region" description="Polar residues" evidence="1">
    <location>
        <begin position="1"/>
        <end position="33"/>
    </location>
</feature>
<name>J9DNJ6_WUCBA</name>
<evidence type="ECO:0000313" key="3">
    <source>
        <dbReference type="Proteomes" id="UP000004810"/>
    </source>
</evidence>
<protein>
    <submittedName>
        <fullName evidence="2">Uncharacterized protein</fullName>
    </submittedName>
</protein>
<dbReference type="Proteomes" id="UP000004810">
    <property type="component" value="Unassembled WGS sequence"/>
</dbReference>
<gene>
    <name evidence="2" type="ORF">WUBG_17887</name>
</gene>
<evidence type="ECO:0000313" key="2">
    <source>
        <dbReference type="EMBL" id="EJW71208.1"/>
    </source>
</evidence>